<evidence type="ECO:0000313" key="12">
    <source>
        <dbReference type="Proteomes" id="UP000567922"/>
    </source>
</evidence>
<feature type="transmembrane region" description="Helical" evidence="9">
    <location>
        <begin position="112"/>
        <end position="135"/>
    </location>
</feature>
<evidence type="ECO:0000259" key="10">
    <source>
        <dbReference type="PROSITE" id="PS50850"/>
    </source>
</evidence>
<sequence>MTLRNRVLIDISPLRISREFRYLFTARAVSILGIGFLMVALPVQMYDLTGSTTQVAAVAAVFGAATFVATFLGGVLADRCDRRRLIMLARGTAGVFFAVLAINAVLPEPQTWVLYLCAVVDGVCGGISVTALMAVTPSLIPRDKLAAAGALVALTGNIGALAGPALGGVVIAAGGVGVNYTVAAVATAVTTFCISRLPPLPPPGHARESPAASVSSGYKYALGDRVVGGVLVAGFVSMLLAGWAVFIPEYATEVLGVGPSVIGLLYAAPAFGALLGSLTSGWTSTVQWSGRVIFGGMLISAAGLAGAGASSAVVLVVVGLAAHGFGDTITDIMRYAVIQRGTPDEYRGRIAGVWSAQMTAGASIGAIAAGAVSFVVPISAALVVYGLIGCVLTLVLCAWLRTLRGVNEREQVNEEVTAASGGSAK</sequence>
<feature type="transmembrane region" description="Helical" evidence="9">
    <location>
        <begin position="226"/>
        <end position="248"/>
    </location>
</feature>
<evidence type="ECO:0000256" key="4">
    <source>
        <dbReference type="ARBA" id="ARBA00022692"/>
    </source>
</evidence>
<evidence type="ECO:0000256" key="6">
    <source>
        <dbReference type="ARBA" id="ARBA00023136"/>
    </source>
</evidence>
<feature type="transmembrane region" description="Helical" evidence="9">
    <location>
        <begin position="254"/>
        <end position="276"/>
    </location>
</feature>
<feature type="transmembrane region" description="Helical" evidence="9">
    <location>
        <begin position="20"/>
        <end position="43"/>
    </location>
</feature>
<gene>
    <name evidence="11" type="ORF">FHU29_002383</name>
</gene>
<keyword evidence="5 9" id="KW-1133">Transmembrane helix</keyword>
<organism evidence="11 12">
    <name type="scientific">Hoyosella altamirensis</name>
    <dbReference type="NCBI Taxonomy" id="616997"/>
    <lineage>
        <taxon>Bacteria</taxon>
        <taxon>Bacillati</taxon>
        <taxon>Actinomycetota</taxon>
        <taxon>Actinomycetes</taxon>
        <taxon>Mycobacteriales</taxon>
        <taxon>Hoyosellaceae</taxon>
        <taxon>Hoyosella</taxon>
    </lineage>
</organism>
<evidence type="ECO:0000256" key="2">
    <source>
        <dbReference type="ARBA" id="ARBA00022448"/>
    </source>
</evidence>
<reference evidence="11 12" key="1">
    <citation type="submission" date="2020-08" db="EMBL/GenBank/DDBJ databases">
        <title>Sequencing the genomes of 1000 actinobacteria strains.</title>
        <authorList>
            <person name="Klenk H.-P."/>
        </authorList>
    </citation>
    <scope>NUCLEOTIDE SEQUENCE [LARGE SCALE GENOMIC DNA]</scope>
    <source>
        <strain evidence="11 12">DSM 45258</strain>
    </source>
</reference>
<dbReference type="NCBIfam" id="NF007792">
    <property type="entry name" value="PRK10489.1"/>
    <property type="match status" value="1"/>
</dbReference>
<protein>
    <recommendedName>
        <fullName evidence="8">Multidrug efflux pump Tap</fullName>
    </recommendedName>
</protein>
<dbReference type="SUPFAM" id="SSF103473">
    <property type="entry name" value="MFS general substrate transporter"/>
    <property type="match status" value="1"/>
</dbReference>
<dbReference type="GO" id="GO:0005886">
    <property type="term" value="C:plasma membrane"/>
    <property type="evidence" value="ECO:0007669"/>
    <property type="project" value="UniProtKB-SubCell"/>
</dbReference>
<dbReference type="PANTHER" id="PTHR23513">
    <property type="entry name" value="INTEGRAL MEMBRANE EFFLUX PROTEIN-RELATED"/>
    <property type="match status" value="1"/>
</dbReference>
<feature type="transmembrane region" description="Helical" evidence="9">
    <location>
        <begin position="147"/>
        <end position="172"/>
    </location>
</feature>
<comment type="caution">
    <text evidence="11">The sequence shown here is derived from an EMBL/GenBank/DDBJ whole genome shotgun (WGS) entry which is preliminary data.</text>
</comment>
<evidence type="ECO:0000256" key="1">
    <source>
        <dbReference type="ARBA" id="ARBA00004429"/>
    </source>
</evidence>
<feature type="domain" description="Major facilitator superfamily (MFS) profile" evidence="10">
    <location>
        <begin position="19"/>
        <end position="404"/>
    </location>
</feature>
<dbReference type="GO" id="GO:0022857">
    <property type="term" value="F:transmembrane transporter activity"/>
    <property type="evidence" value="ECO:0007669"/>
    <property type="project" value="InterPro"/>
</dbReference>
<proteinExistence type="inferred from homology"/>
<feature type="transmembrane region" description="Helical" evidence="9">
    <location>
        <begin position="55"/>
        <end position="76"/>
    </location>
</feature>
<dbReference type="InterPro" id="IPR036259">
    <property type="entry name" value="MFS_trans_sf"/>
</dbReference>
<feature type="transmembrane region" description="Helical" evidence="9">
    <location>
        <begin position="351"/>
        <end position="376"/>
    </location>
</feature>
<feature type="transmembrane region" description="Helical" evidence="9">
    <location>
        <begin position="312"/>
        <end position="330"/>
    </location>
</feature>
<keyword evidence="2" id="KW-0813">Transport</keyword>
<comment type="similarity">
    <text evidence="7">Belongs to the major facilitator superfamily. Drug:H(+) antiporter-3 (DHA3) (TC 2.A.1.21) family.</text>
</comment>
<dbReference type="CDD" id="cd06173">
    <property type="entry name" value="MFS_MefA_like"/>
    <property type="match status" value="1"/>
</dbReference>
<dbReference type="Proteomes" id="UP000567922">
    <property type="component" value="Unassembled WGS sequence"/>
</dbReference>
<evidence type="ECO:0000256" key="7">
    <source>
        <dbReference type="ARBA" id="ARBA00038075"/>
    </source>
</evidence>
<evidence type="ECO:0000256" key="8">
    <source>
        <dbReference type="ARBA" id="ARBA00040914"/>
    </source>
</evidence>
<dbReference type="AlphaFoldDB" id="A0A839RP81"/>
<dbReference type="PANTHER" id="PTHR23513:SF9">
    <property type="entry name" value="ENTEROBACTIN EXPORTER ENTS"/>
    <property type="match status" value="1"/>
</dbReference>
<comment type="subcellular location">
    <subcellularLocation>
        <location evidence="1">Cell inner membrane</location>
        <topology evidence="1">Multi-pass membrane protein</topology>
    </subcellularLocation>
</comment>
<dbReference type="EMBL" id="JACHWS010000002">
    <property type="protein sequence ID" value="MBB3037934.1"/>
    <property type="molecule type" value="Genomic_DNA"/>
</dbReference>
<evidence type="ECO:0000256" key="9">
    <source>
        <dbReference type="SAM" id="Phobius"/>
    </source>
</evidence>
<dbReference type="InterPro" id="IPR020846">
    <property type="entry name" value="MFS_dom"/>
</dbReference>
<feature type="transmembrane region" description="Helical" evidence="9">
    <location>
        <begin position="382"/>
        <end position="400"/>
    </location>
</feature>
<dbReference type="Pfam" id="PF07690">
    <property type="entry name" value="MFS_1"/>
    <property type="match status" value="1"/>
</dbReference>
<feature type="transmembrane region" description="Helical" evidence="9">
    <location>
        <begin position="178"/>
        <end position="197"/>
    </location>
</feature>
<dbReference type="OrthoDB" id="5494559at2"/>
<keyword evidence="6 9" id="KW-0472">Membrane</keyword>
<keyword evidence="3" id="KW-1003">Cell membrane</keyword>
<keyword evidence="12" id="KW-1185">Reference proteome</keyword>
<keyword evidence="4 9" id="KW-0812">Transmembrane</keyword>
<dbReference type="Gene3D" id="1.20.1250.20">
    <property type="entry name" value="MFS general substrate transporter like domains"/>
    <property type="match status" value="1"/>
</dbReference>
<evidence type="ECO:0000256" key="5">
    <source>
        <dbReference type="ARBA" id="ARBA00022989"/>
    </source>
</evidence>
<dbReference type="RefSeq" id="WP_064442438.1">
    <property type="nucleotide sequence ID" value="NZ_BDDI01000025.1"/>
</dbReference>
<name>A0A839RP81_9ACTN</name>
<evidence type="ECO:0000256" key="3">
    <source>
        <dbReference type="ARBA" id="ARBA00022475"/>
    </source>
</evidence>
<dbReference type="PROSITE" id="PS50850">
    <property type="entry name" value="MFS"/>
    <property type="match status" value="1"/>
</dbReference>
<accession>A0A839RP81</accession>
<evidence type="ECO:0000313" key="11">
    <source>
        <dbReference type="EMBL" id="MBB3037934.1"/>
    </source>
</evidence>
<dbReference type="InterPro" id="IPR011701">
    <property type="entry name" value="MFS"/>
</dbReference>